<evidence type="ECO:0000256" key="6">
    <source>
        <dbReference type="ARBA" id="ARBA00022723"/>
    </source>
</evidence>
<comment type="cofactor">
    <cofactor evidence="1">
        <name>Mg(2+)</name>
        <dbReference type="ChEBI" id="CHEBI:18420"/>
    </cofactor>
</comment>
<dbReference type="InterPro" id="IPR024932">
    <property type="entry name" value="ApbE"/>
</dbReference>
<comment type="catalytic activity">
    <reaction evidence="10">
        <text>L-threonyl-[protein] + FAD = FMN-L-threonyl-[protein] + AMP + H(+)</text>
        <dbReference type="Rhea" id="RHEA:36847"/>
        <dbReference type="Rhea" id="RHEA-COMP:11060"/>
        <dbReference type="Rhea" id="RHEA-COMP:11061"/>
        <dbReference type="ChEBI" id="CHEBI:15378"/>
        <dbReference type="ChEBI" id="CHEBI:30013"/>
        <dbReference type="ChEBI" id="CHEBI:57692"/>
        <dbReference type="ChEBI" id="CHEBI:74257"/>
        <dbReference type="ChEBI" id="CHEBI:456215"/>
        <dbReference type="EC" id="2.7.1.180"/>
    </reaction>
</comment>
<evidence type="ECO:0000313" key="11">
    <source>
        <dbReference type="EMBL" id="RKS75479.1"/>
    </source>
</evidence>
<evidence type="ECO:0000256" key="5">
    <source>
        <dbReference type="ARBA" id="ARBA00022679"/>
    </source>
</evidence>
<dbReference type="Gene3D" id="3.10.520.10">
    <property type="entry name" value="ApbE-like domains"/>
    <property type="match status" value="2"/>
</dbReference>
<evidence type="ECO:0000256" key="8">
    <source>
        <dbReference type="ARBA" id="ARBA00022842"/>
    </source>
</evidence>
<evidence type="ECO:0000256" key="3">
    <source>
        <dbReference type="ARBA" id="ARBA00016337"/>
    </source>
</evidence>
<dbReference type="RefSeq" id="WP_231121672.1">
    <property type="nucleotide sequence ID" value="NZ_RBWV01000011.1"/>
</dbReference>
<organism evidence="11 12">
    <name type="scientific">Motilibacter peucedani</name>
    <dbReference type="NCBI Taxonomy" id="598650"/>
    <lineage>
        <taxon>Bacteria</taxon>
        <taxon>Bacillati</taxon>
        <taxon>Actinomycetota</taxon>
        <taxon>Actinomycetes</taxon>
        <taxon>Motilibacterales</taxon>
        <taxon>Motilibacteraceae</taxon>
        <taxon>Motilibacter</taxon>
    </lineage>
</organism>
<accession>A0A420XQE8</accession>
<proteinExistence type="predicted"/>
<keyword evidence="7" id="KW-0274">FAD</keyword>
<dbReference type="Pfam" id="PF02424">
    <property type="entry name" value="ApbE"/>
    <property type="match status" value="2"/>
</dbReference>
<dbReference type="InParanoid" id="A0A420XQE8"/>
<evidence type="ECO:0000256" key="2">
    <source>
        <dbReference type="ARBA" id="ARBA00011955"/>
    </source>
</evidence>
<keyword evidence="5" id="KW-0808">Transferase</keyword>
<dbReference type="PANTHER" id="PTHR30040:SF2">
    <property type="entry name" value="FAD:PROTEIN FMN TRANSFERASE"/>
    <property type="match status" value="1"/>
</dbReference>
<dbReference type="EMBL" id="RBWV01000011">
    <property type="protein sequence ID" value="RKS75479.1"/>
    <property type="molecule type" value="Genomic_DNA"/>
</dbReference>
<dbReference type="SUPFAM" id="SSF143631">
    <property type="entry name" value="ApbE-like"/>
    <property type="match status" value="1"/>
</dbReference>
<comment type="caution">
    <text evidence="11">The sequence shown here is derived from an EMBL/GenBank/DDBJ whole genome shotgun (WGS) entry which is preliminary data.</text>
</comment>
<dbReference type="GO" id="GO:0046872">
    <property type="term" value="F:metal ion binding"/>
    <property type="evidence" value="ECO:0007669"/>
    <property type="project" value="UniProtKB-KW"/>
</dbReference>
<protein>
    <recommendedName>
        <fullName evidence="3">FAD:protein FMN transferase</fullName>
        <ecNumber evidence="2">2.7.1.180</ecNumber>
    </recommendedName>
    <alternativeName>
        <fullName evidence="9">Flavin transferase</fullName>
    </alternativeName>
</protein>
<evidence type="ECO:0000256" key="10">
    <source>
        <dbReference type="ARBA" id="ARBA00048540"/>
    </source>
</evidence>
<sequence length="272" mass="29138">MTALLEVPAAHLPRRAWVEQVMGLPVSVHVRGENAGSGTVEQAVADLYAELRRADARFSTYRDDSEVMARRRGEAPVPSAQMAEVLELCDEARRRTHGAFDAELPGGFDPSGLVKGWAVERAAERLREAARGSDWLVNAGGDIVLRAEEGRTWQVAIEDPRDPARTLRTFALSDGAVATSGAAHRGAHIVDPRTGRPAAQQVLSATVLAPSLLWADVYATAAYVGGVDSLSWLAPAATQVLLVRGDGSLISSRQVAGRRVRPWTVPLARVLG</sequence>
<dbReference type="Proteomes" id="UP000281955">
    <property type="component" value="Unassembled WGS sequence"/>
</dbReference>
<dbReference type="InterPro" id="IPR003374">
    <property type="entry name" value="ApbE-like_sf"/>
</dbReference>
<keyword evidence="8" id="KW-0460">Magnesium</keyword>
<reference evidence="11 12" key="1">
    <citation type="submission" date="2018-10" db="EMBL/GenBank/DDBJ databases">
        <title>Genomic Encyclopedia of Archaeal and Bacterial Type Strains, Phase II (KMG-II): from individual species to whole genera.</title>
        <authorList>
            <person name="Goeker M."/>
        </authorList>
    </citation>
    <scope>NUCLEOTIDE SEQUENCE [LARGE SCALE GENOMIC DNA]</scope>
    <source>
        <strain evidence="11 12">RP-AC37</strain>
    </source>
</reference>
<keyword evidence="6" id="KW-0479">Metal-binding</keyword>
<evidence type="ECO:0000256" key="7">
    <source>
        <dbReference type="ARBA" id="ARBA00022827"/>
    </source>
</evidence>
<dbReference type="EC" id="2.7.1.180" evidence="2"/>
<evidence type="ECO:0000256" key="1">
    <source>
        <dbReference type="ARBA" id="ARBA00001946"/>
    </source>
</evidence>
<name>A0A420XQE8_9ACTN</name>
<gene>
    <name evidence="11" type="ORF">CLV35_1946</name>
</gene>
<evidence type="ECO:0000256" key="9">
    <source>
        <dbReference type="ARBA" id="ARBA00031306"/>
    </source>
</evidence>
<dbReference type="PANTHER" id="PTHR30040">
    <property type="entry name" value="THIAMINE BIOSYNTHESIS LIPOPROTEIN APBE"/>
    <property type="match status" value="1"/>
</dbReference>
<keyword evidence="11" id="KW-0449">Lipoprotein</keyword>
<evidence type="ECO:0000313" key="12">
    <source>
        <dbReference type="Proteomes" id="UP000281955"/>
    </source>
</evidence>
<keyword evidence="4" id="KW-0285">Flavoprotein</keyword>
<evidence type="ECO:0000256" key="4">
    <source>
        <dbReference type="ARBA" id="ARBA00022630"/>
    </source>
</evidence>
<keyword evidence="12" id="KW-1185">Reference proteome</keyword>
<dbReference type="AlphaFoldDB" id="A0A420XQE8"/>
<dbReference type="GO" id="GO:0016740">
    <property type="term" value="F:transferase activity"/>
    <property type="evidence" value="ECO:0007669"/>
    <property type="project" value="UniProtKB-KW"/>
</dbReference>